<evidence type="ECO:0000313" key="3">
    <source>
        <dbReference type="EMBL" id="RXD56859.1"/>
    </source>
</evidence>
<feature type="transmembrane region" description="Helical" evidence="2">
    <location>
        <begin position="35"/>
        <end position="60"/>
    </location>
</feature>
<feature type="transmembrane region" description="Helical" evidence="2">
    <location>
        <begin position="72"/>
        <end position="92"/>
    </location>
</feature>
<feature type="compositionally biased region" description="Basic and acidic residues" evidence="1">
    <location>
        <begin position="1"/>
        <end position="16"/>
    </location>
</feature>
<dbReference type="SUPFAM" id="SSF103473">
    <property type="entry name" value="MFS general substrate transporter"/>
    <property type="match status" value="1"/>
</dbReference>
<feature type="region of interest" description="Disordered" evidence="1">
    <location>
        <begin position="1"/>
        <end position="25"/>
    </location>
</feature>
<keyword evidence="2" id="KW-0812">Transmembrane</keyword>
<sequence length="131" mass="14562">MRDKYVQRDWQPHERPTLPGSASTPLHPIRRRIQYGLVGVVVALTGGLSNALVTANLTYLQGTLGAYATEMAWLPAAYVMTNMSANLLLVKFRQQFGLRRFTEIFLALYALIAFAHLFVHSLSSAITVRAA</sequence>
<feature type="non-terminal residue" evidence="3">
    <location>
        <position position="131"/>
    </location>
</feature>
<name>A0AAQ1BXU8_XANPE</name>
<keyword evidence="2" id="KW-1133">Transmembrane helix</keyword>
<organism evidence="3 4">
    <name type="scientific">Xanthomonas perforans</name>
    <dbReference type="NCBI Taxonomy" id="442694"/>
    <lineage>
        <taxon>Bacteria</taxon>
        <taxon>Pseudomonadati</taxon>
        <taxon>Pseudomonadota</taxon>
        <taxon>Gammaproteobacteria</taxon>
        <taxon>Lysobacterales</taxon>
        <taxon>Lysobacteraceae</taxon>
        <taxon>Xanthomonas</taxon>
    </lineage>
</organism>
<accession>A0AAQ1BXU8</accession>
<dbReference type="InterPro" id="IPR036259">
    <property type="entry name" value="MFS_trans_sf"/>
</dbReference>
<evidence type="ECO:0000256" key="2">
    <source>
        <dbReference type="SAM" id="Phobius"/>
    </source>
</evidence>
<keyword evidence="2" id="KW-0472">Membrane</keyword>
<protein>
    <submittedName>
        <fullName evidence="3">MFS transporter</fullName>
    </submittedName>
</protein>
<dbReference type="Proteomes" id="UP000289372">
    <property type="component" value="Unassembled WGS sequence"/>
</dbReference>
<feature type="transmembrane region" description="Helical" evidence="2">
    <location>
        <begin position="104"/>
        <end position="126"/>
    </location>
</feature>
<gene>
    <name evidence="3" type="ORF">DB769_02760</name>
</gene>
<dbReference type="AlphaFoldDB" id="A0AAQ1BXU8"/>
<reference evidence="3 4" key="1">
    <citation type="submission" date="2018-02" db="EMBL/GenBank/DDBJ databases">
        <title>Characterization of Xanthomonas diversity in transplant houses and field plants.</title>
        <authorList>
            <person name="Abrahamian P."/>
            <person name="Timilsina S."/>
            <person name="Minsavage G.V."/>
            <person name="Goss E.M."/>
            <person name="Jones J.B."/>
            <person name="Vallad G.E."/>
        </authorList>
    </citation>
    <scope>NUCLEOTIDE SEQUENCE [LARGE SCALE GENOMIC DNA]</scope>
    <source>
        <strain evidence="3 4">GEV2132</strain>
    </source>
</reference>
<proteinExistence type="predicted"/>
<dbReference type="EMBL" id="PUUL01000015">
    <property type="protein sequence ID" value="RXD56859.1"/>
    <property type="molecule type" value="Genomic_DNA"/>
</dbReference>
<evidence type="ECO:0000313" key="4">
    <source>
        <dbReference type="Proteomes" id="UP000289372"/>
    </source>
</evidence>
<evidence type="ECO:0000256" key="1">
    <source>
        <dbReference type="SAM" id="MobiDB-lite"/>
    </source>
</evidence>
<comment type="caution">
    <text evidence="3">The sequence shown here is derived from an EMBL/GenBank/DDBJ whole genome shotgun (WGS) entry which is preliminary data.</text>
</comment>